<sequence length="108" mass="13076">MIAEVNMSKWYDPAELEDFLGSLPKFRVRLRLASEYKNRQEKVPKELRYMILIQRLYLQKKILLRRNEWMKGELRSIFSEKVQIESEFKVLEKLLKEIRNENADLICG</sequence>
<gene>
    <name evidence="1" type="ordered locus">LIC_10907</name>
</gene>
<dbReference type="HOGENOM" id="CLU_2273881_0_0_12"/>
<evidence type="ECO:0000313" key="2">
    <source>
        <dbReference type="Proteomes" id="UP000007037"/>
    </source>
</evidence>
<dbReference type="KEGG" id="lic:LIC_10907"/>
<dbReference type="EMBL" id="AE016823">
    <property type="protein sequence ID" value="AAS69521.1"/>
    <property type="molecule type" value="Genomic_DNA"/>
</dbReference>
<evidence type="ECO:0000313" key="1">
    <source>
        <dbReference type="EMBL" id="AAS69521.1"/>
    </source>
</evidence>
<accession>Q72TV7</accession>
<name>Q72TV7_LEPIC</name>
<dbReference type="NCBIfam" id="NF047661">
    <property type="entry name" value="LIC_10907"/>
    <property type="match status" value="1"/>
</dbReference>
<proteinExistence type="predicted"/>
<dbReference type="AlphaFoldDB" id="Q72TV7"/>
<dbReference type="Proteomes" id="UP000007037">
    <property type="component" value="Chromosome I"/>
</dbReference>
<protein>
    <submittedName>
        <fullName evidence="1">Uncharacterized protein</fullName>
    </submittedName>
</protein>
<reference evidence="1 2" key="1">
    <citation type="journal article" date="2004" name="J. Bacteriol.">
        <title>Comparative genomics of two Leptospira interrogans serovars reveals novel insights into physiology and pathogenesis.</title>
        <authorList>
            <person name="Nascimento A.L."/>
            <person name="Ko A.I."/>
            <person name="Martins E.A."/>
            <person name="Monteiro-Vitorello C.B."/>
            <person name="Ho P.L."/>
            <person name="Haake D.A."/>
            <person name="Verjovski-Almeida S."/>
            <person name="Hartskeerl R.A."/>
            <person name="Marques M.V."/>
            <person name="Oliveira M.C."/>
            <person name="Menck C.F."/>
            <person name="Leite L.C."/>
            <person name="Carrer H."/>
            <person name="Coutinho L.L."/>
            <person name="Degrave W.M."/>
            <person name="Dellagostin O.A."/>
            <person name="El-Dorry H."/>
            <person name="Ferro E.S."/>
            <person name="Ferro M.I."/>
            <person name="Furlan L.R."/>
            <person name="Gamberini M."/>
            <person name="Giglioti E.A."/>
            <person name="Goes-Neto A."/>
            <person name="Goldman G.H."/>
            <person name="Goldman M.H."/>
            <person name="Harakava R."/>
            <person name="Jeronimo S.M."/>
            <person name="Junqueira-De-Azevedo I.L."/>
            <person name="Kimura E.T."/>
            <person name="Kuramae E.E."/>
            <person name="Lemos E.G."/>
            <person name="Lemos M.V."/>
            <person name="Marino C.L."/>
            <person name="Nunes L.R."/>
            <person name="De Oliveira R.C."/>
            <person name="Pereira G.G."/>
            <person name="Reis M.S."/>
            <person name="Schriefer A."/>
            <person name="Siqueira W.J."/>
            <person name="Sommer P."/>
            <person name="Tsai S.M."/>
            <person name="Simpson A.J."/>
            <person name="Ferro J.A."/>
            <person name="Camargo L.E."/>
            <person name="Kitajima J.P."/>
            <person name="Setubal J.C."/>
            <person name="Van Sluys M.A."/>
        </authorList>
    </citation>
    <scope>NUCLEOTIDE SEQUENCE [LARGE SCALE GENOMIC DNA]</scope>
    <source>
        <strain evidence="1 2">Fiocruz L1-130</strain>
    </source>
</reference>
<dbReference type="NCBIfam" id="NF047689">
    <property type="entry name" value="LIC10907_fam"/>
    <property type="match status" value="1"/>
</dbReference>
<organism evidence="1 2">
    <name type="scientific">Leptospira interrogans serogroup Icterohaemorrhagiae serovar copenhageni (strain Fiocruz L1-130)</name>
    <dbReference type="NCBI Taxonomy" id="267671"/>
    <lineage>
        <taxon>Bacteria</taxon>
        <taxon>Pseudomonadati</taxon>
        <taxon>Spirochaetota</taxon>
        <taxon>Spirochaetia</taxon>
        <taxon>Leptospirales</taxon>
        <taxon>Leptospiraceae</taxon>
        <taxon>Leptospira</taxon>
    </lineage>
</organism>